<keyword evidence="8" id="KW-1185">Reference proteome</keyword>
<evidence type="ECO:0000313" key="7">
    <source>
        <dbReference type="EMBL" id="KAJ9591628.1"/>
    </source>
</evidence>
<evidence type="ECO:0008006" key="9">
    <source>
        <dbReference type="Google" id="ProtNLM"/>
    </source>
</evidence>
<accession>A0AAD8EIM4</accession>
<keyword evidence="5 6" id="KW-0472">Membrane</keyword>
<comment type="caution">
    <text evidence="7">The sequence shown here is derived from an EMBL/GenBank/DDBJ whole genome shotgun (WGS) entry which is preliminary data.</text>
</comment>
<comment type="subcellular location">
    <subcellularLocation>
        <location evidence="1">Endoplasmic reticulum membrane</location>
        <topology evidence="1">Multi-pass membrane protein</topology>
    </subcellularLocation>
</comment>
<feature type="transmembrane region" description="Helical" evidence="6">
    <location>
        <begin position="177"/>
        <end position="200"/>
    </location>
</feature>
<dbReference type="GO" id="GO:0070072">
    <property type="term" value="P:vacuolar proton-transporting V-type ATPase complex assembly"/>
    <property type="evidence" value="ECO:0007669"/>
    <property type="project" value="InterPro"/>
</dbReference>
<name>A0AAD8EIM4_DIPPU</name>
<dbReference type="PANTHER" id="PTHR31394:SF1">
    <property type="entry name" value="TRANSMEMBRANE PROTEIN 199"/>
    <property type="match status" value="1"/>
</dbReference>
<reference evidence="7" key="2">
    <citation type="submission" date="2023-05" db="EMBL/GenBank/DDBJ databases">
        <authorList>
            <person name="Fouks B."/>
        </authorList>
    </citation>
    <scope>NUCLEOTIDE SEQUENCE</scope>
    <source>
        <strain evidence="7">Stay&amp;Tobe</strain>
        <tissue evidence="7">Testes</tissue>
    </source>
</reference>
<gene>
    <name evidence="7" type="ORF">L9F63_001842</name>
</gene>
<evidence type="ECO:0000256" key="2">
    <source>
        <dbReference type="ARBA" id="ARBA00022692"/>
    </source>
</evidence>
<dbReference type="GO" id="GO:0005789">
    <property type="term" value="C:endoplasmic reticulum membrane"/>
    <property type="evidence" value="ECO:0007669"/>
    <property type="project" value="UniProtKB-SubCell"/>
</dbReference>
<feature type="transmembrane region" description="Helical" evidence="6">
    <location>
        <begin position="147"/>
        <end position="171"/>
    </location>
</feature>
<keyword evidence="4 6" id="KW-1133">Transmembrane helix</keyword>
<reference evidence="7" key="1">
    <citation type="journal article" date="2023" name="IScience">
        <title>Live-bearing cockroach genome reveals convergent evolutionary mechanisms linked to viviparity in insects and beyond.</title>
        <authorList>
            <person name="Fouks B."/>
            <person name="Harrison M.C."/>
            <person name="Mikhailova A.A."/>
            <person name="Marchal E."/>
            <person name="English S."/>
            <person name="Carruthers M."/>
            <person name="Jennings E.C."/>
            <person name="Chiamaka E.L."/>
            <person name="Frigard R.A."/>
            <person name="Pippel M."/>
            <person name="Attardo G.M."/>
            <person name="Benoit J.B."/>
            <person name="Bornberg-Bauer E."/>
            <person name="Tobe S.S."/>
        </authorList>
    </citation>
    <scope>NUCLEOTIDE SEQUENCE</scope>
    <source>
        <strain evidence="7">Stay&amp;Tobe</strain>
    </source>
</reference>
<dbReference type="EMBL" id="JASPKZ010003862">
    <property type="protein sequence ID" value="KAJ9591628.1"/>
    <property type="molecule type" value="Genomic_DNA"/>
</dbReference>
<keyword evidence="2 6" id="KW-0812">Transmembrane</keyword>
<evidence type="ECO:0000256" key="3">
    <source>
        <dbReference type="ARBA" id="ARBA00022824"/>
    </source>
</evidence>
<keyword evidence="3" id="KW-0256">Endoplasmic reticulum</keyword>
<dbReference type="InterPro" id="IPR021013">
    <property type="entry name" value="ATPase_Vma12"/>
</dbReference>
<evidence type="ECO:0000256" key="5">
    <source>
        <dbReference type="ARBA" id="ARBA00023136"/>
    </source>
</evidence>
<evidence type="ECO:0000256" key="1">
    <source>
        <dbReference type="ARBA" id="ARBA00004477"/>
    </source>
</evidence>
<proteinExistence type="predicted"/>
<dbReference type="Proteomes" id="UP001233999">
    <property type="component" value="Unassembled WGS sequence"/>
</dbReference>
<organism evidence="7 8">
    <name type="scientific">Diploptera punctata</name>
    <name type="common">Pacific beetle cockroach</name>
    <dbReference type="NCBI Taxonomy" id="6984"/>
    <lineage>
        <taxon>Eukaryota</taxon>
        <taxon>Metazoa</taxon>
        <taxon>Ecdysozoa</taxon>
        <taxon>Arthropoda</taxon>
        <taxon>Hexapoda</taxon>
        <taxon>Insecta</taxon>
        <taxon>Pterygota</taxon>
        <taxon>Neoptera</taxon>
        <taxon>Polyneoptera</taxon>
        <taxon>Dictyoptera</taxon>
        <taxon>Blattodea</taxon>
        <taxon>Blaberoidea</taxon>
        <taxon>Blaberidae</taxon>
        <taxon>Diplopterinae</taxon>
        <taxon>Diploptera</taxon>
    </lineage>
</organism>
<dbReference type="Pfam" id="PF11712">
    <property type="entry name" value="Vma12"/>
    <property type="match status" value="1"/>
</dbReference>
<evidence type="ECO:0000313" key="8">
    <source>
        <dbReference type="Proteomes" id="UP001233999"/>
    </source>
</evidence>
<dbReference type="AlphaFoldDB" id="A0AAD8EIM4"/>
<protein>
    <recommendedName>
        <fullName evidence="9">Endoplasmic reticulum-based factor for assembly of v-atpase</fullName>
    </recommendedName>
</protein>
<dbReference type="PANTHER" id="PTHR31394">
    <property type="entry name" value="TRANSMEMBRANE PROTEIN 199"/>
    <property type="match status" value="1"/>
</dbReference>
<evidence type="ECO:0000256" key="6">
    <source>
        <dbReference type="SAM" id="Phobius"/>
    </source>
</evidence>
<evidence type="ECO:0000256" key="4">
    <source>
        <dbReference type="ARBA" id="ARBA00022989"/>
    </source>
</evidence>
<sequence length="225" mass="25435">MVSYSDALLQFKPSDKLRQFLIDSVATGDSNIPEGIRKYKQSVKDNSEDVYLCIADIKWLQEQFSMNKNKGDDGKNCFHDLMLGCDIKLPEPVIEPRNQQLEARIQRLKAEQADREYKAMTKNVDSVRTHEPEETISYQLKMINRQLIAVAQFIFSVLAGFAFGFIGIELIVGNLDFGFRLLLGVIFALIIALAEIYFLAKKLNEDLPPSHGTSQPTPAGKPHQE</sequence>